<dbReference type="AlphaFoldDB" id="A0A4Y2BVT7"/>
<accession>A0A4Y2BVT7</accession>
<proteinExistence type="predicted"/>
<protein>
    <submittedName>
        <fullName evidence="1">Uncharacterized protein</fullName>
    </submittedName>
</protein>
<dbReference type="EMBL" id="BGPR01000114">
    <property type="protein sequence ID" value="GBL95687.1"/>
    <property type="molecule type" value="Genomic_DNA"/>
</dbReference>
<name>A0A4Y2BVT7_ARAVE</name>
<organism evidence="1 2">
    <name type="scientific">Araneus ventricosus</name>
    <name type="common">Orbweaver spider</name>
    <name type="synonym">Epeira ventricosa</name>
    <dbReference type="NCBI Taxonomy" id="182803"/>
    <lineage>
        <taxon>Eukaryota</taxon>
        <taxon>Metazoa</taxon>
        <taxon>Ecdysozoa</taxon>
        <taxon>Arthropoda</taxon>
        <taxon>Chelicerata</taxon>
        <taxon>Arachnida</taxon>
        <taxon>Araneae</taxon>
        <taxon>Araneomorphae</taxon>
        <taxon>Entelegynae</taxon>
        <taxon>Araneoidea</taxon>
        <taxon>Araneidae</taxon>
        <taxon>Araneus</taxon>
    </lineage>
</organism>
<gene>
    <name evidence="1" type="ORF">AVEN_649_1</name>
</gene>
<reference evidence="1 2" key="1">
    <citation type="journal article" date="2019" name="Sci. Rep.">
        <title>Orb-weaving spider Araneus ventricosus genome elucidates the spidroin gene catalogue.</title>
        <authorList>
            <person name="Kono N."/>
            <person name="Nakamura H."/>
            <person name="Ohtoshi R."/>
            <person name="Moran D.A.P."/>
            <person name="Shinohara A."/>
            <person name="Yoshida Y."/>
            <person name="Fujiwara M."/>
            <person name="Mori M."/>
            <person name="Tomita M."/>
            <person name="Arakawa K."/>
        </authorList>
    </citation>
    <scope>NUCLEOTIDE SEQUENCE [LARGE SCALE GENOMIC DNA]</scope>
</reference>
<dbReference type="Proteomes" id="UP000499080">
    <property type="component" value="Unassembled WGS sequence"/>
</dbReference>
<keyword evidence="2" id="KW-1185">Reference proteome</keyword>
<evidence type="ECO:0000313" key="2">
    <source>
        <dbReference type="Proteomes" id="UP000499080"/>
    </source>
</evidence>
<evidence type="ECO:0000313" key="1">
    <source>
        <dbReference type="EMBL" id="GBL95687.1"/>
    </source>
</evidence>
<sequence>MGEDPPSTFNLFLQVDFLLLERKEIFDIGVLCVIAVLLDKLESAKNKIELDEPKDESTELLMPNYVRFAENFSSEIDNSFDAGVFEEHSTGVATSEIIQTEETAPKLISFSNETLFSEETAAPSTSEGNRDNKSGNKDEFLIALLDELDKWISHQKWQTNYPKTQFWKQQNDNEKAFGTENITVEATAIAQTAKNEADCEKSPTFLDEKCSLQNARILKKYDEKTTECQILTAEAVVNHIAAENIAAEEISTTLLHEQCYLMIIDVPVPEKYDEKTSEYQILPVEAIVNILVGDKSSTFFDGKCSLQGVPLLEVYNETNFECEILTEEPAVNGPSVDVKANDEKLSPFLDEYCSLQYEPVPGKYDEKLLKIKFFLLKHLLILPLQKTK</sequence>
<comment type="caution">
    <text evidence="1">The sequence shown here is derived from an EMBL/GenBank/DDBJ whole genome shotgun (WGS) entry which is preliminary data.</text>
</comment>